<dbReference type="PATRIC" id="fig|1609969.3.peg.1627"/>
<keyword evidence="4" id="KW-0210">Decarboxylase</keyword>
<gene>
    <name evidence="14" type="ORF">OMAG_001513</name>
</gene>
<proteinExistence type="predicted"/>
<evidence type="ECO:0000313" key="15">
    <source>
        <dbReference type="Proteomes" id="UP000033428"/>
    </source>
</evidence>
<comment type="caution">
    <text evidence="14">The sequence shown here is derived from an EMBL/GenBank/DDBJ whole genome shotgun (WGS) entry which is preliminary data.</text>
</comment>
<evidence type="ECO:0000256" key="1">
    <source>
        <dbReference type="ARBA" id="ARBA00001911"/>
    </source>
</evidence>
<dbReference type="AlphaFoldDB" id="A0A0F0CMN1"/>
<evidence type="ECO:0000256" key="4">
    <source>
        <dbReference type="ARBA" id="ARBA00022793"/>
    </source>
</evidence>
<evidence type="ECO:0000256" key="6">
    <source>
        <dbReference type="ARBA" id="ARBA00022989"/>
    </source>
</evidence>
<keyword evidence="11" id="KW-0456">Lyase</keyword>
<feature type="domain" description="NAD-dependent epimerase/dehydratase" evidence="13">
    <location>
        <begin position="3"/>
        <end position="238"/>
    </location>
</feature>
<dbReference type="SUPFAM" id="SSF51735">
    <property type="entry name" value="NAD(P)-binding Rossmann-fold domains"/>
    <property type="match status" value="1"/>
</dbReference>
<comment type="subcellular location">
    <subcellularLocation>
        <location evidence="2">Golgi apparatus membrane</location>
        <topology evidence="2">Single-pass type II membrane protein</topology>
    </subcellularLocation>
    <subcellularLocation>
        <location evidence="12">Golgi apparatus</location>
        <location evidence="12">Golgi stack membrane</location>
    </subcellularLocation>
</comment>
<dbReference type="GO" id="GO:0042732">
    <property type="term" value="P:D-xylose metabolic process"/>
    <property type="evidence" value="ECO:0007669"/>
    <property type="project" value="InterPro"/>
</dbReference>
<keyword evidence="7" id="KW-0520">NAD</keyword>
<dbReference type="CDD" id="cd05230">
    <property type="entry name" value="UGD_SDR_e"/>
    <property type="match status" value="1"/>
</dbReference>
<comment type="cofactor">
    <cofactor evidence="1">
        <name>NAD(+)</name>
        <dbReference type="ChEBI" id="CHEBI:57540"/>
    </cofactor>
</comment>
<dbReference type="GO" id="GO:0033320">
    <property type="term" value="P:UDP-D-xylose biosynthetic process"/>
    <property type="evidence" value="ECO:0007669"/>
    <property type="project" value="UniProtKB-UniPathway"/>
</dbReference>
<evidence type="ECO:0000256" key="7">
    <source>
        <dbReference type="ARBA" id="ARBA00023027"/>
    </source>
</evidence>
<dbReference type="PANTHER" id="PTHR43078:SF6">
    <property type="entry name" value="UDP-GLUCURONIC ACID DECARBOXYLASE 1"/>
    <property type="match status" value="1"/>
</dbReference>
<dbReference type="GO" id="GO:0005737">
    <property type="term" value="C:cytoplasm"/>
    <property type="evidence" value="ECO:0007669"/>
    <property type="project" value="TreeGrafter"/>
</dbReference>
<evidence type="ECO:0000256" key="5">
    <source>
        <dbReference type="ARBA" id="ARBA00022968"/>
    </source>
</evidence>
<evidence type="ECO:0000256" key="2">
    <source>
        <dbReference type="ARBA" id="ARBA00004323"/>
    </source>
</evidence>
<organism evidence="14 15">
    <name type="scientific">Candidatus Omnitrophus magneticus</name>
    <dbReference type="NCBI Taxonomy" id="1609969"/>
    <lineage>
        <taxon>Bacteria</taxon>
        <taxon>Pseudomonadati</taxon>
        <taxon>Candidatus Omnitrophota</taxon>
        <taxon>Candidatus Omnitrophus</taxon>
    </lineage>
</organism>
<evidence type="ECO:0000256" key="12">
    <source>
        <dbReference type="ARBA" id="ARBA00037859"/>
    </source>
</evidence>
<keyword evidence="10" id="KW-0325">Glycoprotein</keyword>
<evidence type="ECO:0000256" key="10">
    <source>
        <dbReference type="ARBA" id="ARBA00023180"/>
    </source>
</evidence>
<evidence type="ECO:0000256" key="8">
    <source>
        <dbReference type="ARBA" id="ARBA00023034"/>
    </source>
</evidence>
<protein>
    <submittedName>
        <fullName evidence="14">Nucleoside-diphosphate-sugar epimerase</fullName>
    </submittedName>
</protein>
<dbReference type="GO" id="GO:0070403">
    <property type="term" value="F:NAD+ binding"/>
    <property type="evidence" value="ECO:0007669"/>
    <property type="project" value="InterPro"/>
</dbReference>
<sequence length="312" mass="35010">MRILITGGAGFIASHLIDKLIAEGHNIIAVDNFITGSRDNVAHLKGNKSFELIEQDVSICIPECGKIDYVMHLASPASPVDYITHPIETMKVGSFATYNALEYAKKYNAKFFVSSTSEVYGDPLITPQDETYLGNVSCIGPRSVYDEAKRFAEAMTMAYHRQFKLDTKIVRIFNTYGERMRIRDGRVVPNFIDQALKGESLTVYGKGEQTRSFCYVSDLTDGIIKLMKSNLNEPVNLGNTEEMTILDFAKKIKKFTGSSSEIIFNPLPADDPKQRRPDIRKAKEKLGWVPKVTLDEGLTGTIKWFKEKMRGA</sequence>
<dbReference type="Gene3D" id="3.40.50.720">
    <property type="entry name" value="NAD(P)-binding Rossmann-like Domain"/>
    <property type="match status" value="1"/>
</dbReference>
<evidence type="ECO:0000259" key="13">
    <source>
        <dbReference type="Pfam" id="PF01370"/>
    </source>
</evidence>
<reference evidence="14 15" key="1">
    <citation type="submission" date="2015-02" db="EMBL/GenBank/DDBJ databases">
        <title>Single-cell genomics of uncultivated deep-branching MTB reveals a conserved set of magnetosome genes.</title>
        <authorList>
            <person name="Kolinko S."/>
            <person name="Richter M."/>
            <person name="Glockner F.O."/>
            <person name="Brachmann A."/>
            <person name="Schuler D."/>
        </authorList>
    </citation>
    <scope>NUCLEOTIDE SEQUENCE [LARGE SCALE GENOMIC DNA]</scope>
    <source>
        <strain evidence="14">SKK-01</strain>
    </source>
</reference>
<dbReference type="UniPathway" id="UPA00796">
    <property type="reaction ID" value="UER00771"/>
</dbReference>
<dbReference type="FunFam" id="3.40.50.720:FF:000065">
    <property type="entry name" value="UDP-glucuronic acid decarboxylase 1"/>
    <property type="match status" value="1"/>
</dbReference>
<evidence type="ECO:0000256" key="11">
    <source>
        <dbReference type="ARBA" id="ARBA00023239"/>
    </source>
</evidence>
<keyword evidence="3" id="KW-0812">Transmembrane</keyword>
<name>A0A0F0CMN1_9BACT</name>
<keyword evidence="15" id="KW-1185">Reference proteome</keyword>
<keyword evidence="5" id="KW-0735">Signal-anchor</keyword>
<dbReference type="InterPro" id="IPR001509">
    <property type="entry name" value="Epimerase_deHydtase"/>
</dbReference>
<keyword evidence="9" id="KW-0472">Membrane</keyword>
<accession>A0A0F0CMN1</accession>
<evidence type="ECO:0000313" key="14">
    <source>
        <dbReference type="EMBL" id="KJJ84613.1"/>
    </source>
</evidence>
<dbReference type="Proteomes" id="UP000033428">
    <property type="component" value="Unassembled WGS sequence"/>
</dbReference>
<dbReference type="InterPro" id="IPR036291">
    <property type="entry name" value="NAD(P)-bd_dom_sf"/>
</dbReference>
<evidence type="ECO:0000256" key="9">
    <source>
        <dbReference type="ARBA" id="ARBA00023136"/>
    </source>
</evidence>
<evidence type="ECO:0000256" key="3">
    <source>
        <dbReference type="ARBA" id="ARBA00022692"/>
    </source>
</evidence>
<dbReference type="EMBL" id="JYNY01000321">
    <property type="protein sequence ID" value="KJJ84613.1"/>
    <property type="molecule type" value="Genomic_DNA"/>
</dbReference>
<keyword evidence="8" id="KW-0333">Golgi apparatus</keyword>
<dbReference type="PANTHER" id="PTHR43078">
    <property type="entry name" value="UDP-GLUCURONIC ACID DECARBOXYLASE-RELATED"/>
    <property type="match status" value="1"/>
</dbReference>
<dbReference type="GO" id="GO:0048040">
    <property type="term" value="F:UDP-glucuronate decarboxylase activity"/>
    <property type="evidence" value="ECO:0007669"/>
    <property type="project" value="TreeGrafter"/>
</dbReference>
<keyword evidence="6" id="KW-1133">Transmembrane helix</keyword>
<dbReference type="InterPro" id="IPR044516">
    <property type="entry name" value="UXS-like"/>
</dbReference>
<dbReference type="Pfam" id="PF01370">
    <property type="entry name" value="Epimerase"/>
    <property type="match status" value="1"/>
</dbReference>